<evidence type="ECO:0000313" key="2">
    <source>
        <dbReference type="EMBL" id="EXX65316.1"/>
    </source>
</evidence>
<dbReference type="Gene3D" id="3.30.420.10">
    <property type="entry name" value="Ribonuclease H-like superfamily/Ribonuclease H"/>
    <property type="match status" value="1"/>
</dbReference>
<dbReference type="InterPro" id="IPR000477">
    <property type="entry name" value="RT_dom"/>
</dbReference>
<dbReference type="InterPro" id="IPR036397">
    <property type="entry name" value="RNaseH_sf"/>
</dbReference>
<dbReference type="PROSITE" id="PS50878">
    <property type="entry name" value="RT_POL"/>
    <property type="match status" value="1"/>
</dbReference>
<feature type="domain" description="Reverse transcriptase" evidence="1">
    <location>
        <begin position="1"/>
        <end position="182"/>
    </location>
</feature>
<dbReference type="OrthoDB" id="2418984at2759"/>
<dbReference type="GO" id="GO:0003676">
    <property type="term" value="F:nucleic acid binding"/>
    <property type="evidence" value="ECO:0007669"/>
    <property type="project" value="InterPro"/>
</dbReference>
<evidence type="ECO:0000313" key="3">
    <source>
        <dbReference type="Proteomes" id="UP000022910"/>
    </source>
</evidence>
<dbReference type="InterPro" id="IPR002156">
    <property type="entry name" value="RNaseH_domain"/>
</dbReference>
<evidence type="ECO:0000259" key="1">
    <source>
        <dbReference type="PROSITE" id="PS50878"/>
    </source>
</evidence>
<dbReference type="InterPro" id="IPR012337">
    <property type="entry name" value="RNaseH-like_sf"/>
</dbReference>
<dbReference type="Proteomes" id="UP000022910">
    <property type="component" value="Unassembled WGS sequence"/>
</dbReference>
<keyword evidence="3" id="KW-1185">Reference proteome</keyword>
<dbReference type="Pfam" id="PF00075">
    <property type="entry name" value="RNase_H"/>
    <property type="match status" value="1"/>
</dbReference>
<sequence>MYVSIDSVYKFPDELVNLLTELFLERKNKVFTPGGLTEEYDVQCGIDQGEIISPLLWIIYYDPLLSKIKNSGLGYNIDGKRVLNLYENIDEKVELNFPGLSYMDDTNFLSENKADLEKILEIADSFYNINDIKINKEKSELLWKTKKGHNMSEIVKIKFGNKDLIIKPADKKGSVRILGVWFNAYNRREHVIAQIREEVRNCCETMILRKKLSDKQMSFIFNVLIIPKIEYHAQMIILTEEECNSLIAPFRMLYKNKIGLARTAPNALMHTREFYNLKNFSDNQLQAKITNFIIQINDNNELGQVTRIRLYNLQELLLLVDDPLSSLTVNDIIRYKKIFRAQLRNSFLIENILLMKSHGFDVKNNNNSTKNLMKVPGGNVRIKDIIELENRILIDSENNRKIKKEIYDKLSHGLAKNLKGTDIKPVAVDPLSWKSFVAVVGSNSKVIYGKKYNTMNGWIIMEHFEVLSNPMDMSIVMRKCEGCALNERDKLSNEYLYKNSSCLLASRTDCTFYLENIKNSKGILMKSSESYIITEFIQEHFEGFLLHDSIFSCNPYLHGWDDAILIENNYEFNNIKSLEKVYIYIDGSVINSGTENIEGLAGINIYDNEHNFIDEMYFSIENWISPIKAETAAFLIALIIAFNVENVKIFTDSENVYRKYYNIVKENSIYGARKILKEENNIYMWALIRQMLVKDKIIVPTLIKIKAHADNVYHNLLDKNIKEKYGDLDRVYSINVNYSNIDDINYVVIWNNIVIEKRLRHFIRQYTDVRNFEQFLNLQRNAKYRKNQIDWYITFEYLKEKEGALVTSLWTSKRRRKKMQKLIEEIPTIEHCKKSLFDLFKDWKCPRCEKKKETFNHVWRCKSQKKMMMLITKNSFEFLFKEISDLNCYEIKKEEFLKFFQEKTYCILSEDTDNLTFIDVIKGLFPLDITKFLIDIKINKDHRMALSVSFLEYVYDETFKIWEDRCEVEIKKEKAFRINRAKKMSTKSYDPEYKNRLDGLTTPLYNRAEGLLAGIYFNKKPLDFTVFVNRIMFSFF</sequence>
<dbReference type="Pfam" id="PF00078">
    <property type="entry name" value="RVT_1"/>
    <property type="match status" value="1"/>
</dbReference>
<comment type="caution">
    <text evidence="2">The sequence shown here is derived from an EMBL/GenBank/DDBJ whole genome shotgun (WGS) entry which is preliminary data.</text>
</comment>
<dbReference type="GO" id="GO:0004523">
    <property type="term" value="F:RNA-DNA hybrid ribonuclease activity"/>
    <property type="evidence" value="ECO:0007669"/>
    <property type="project" value="InterPro"/>
</dbReference>
<dbReference type="EMBL" id="JEMT01022402">
    <property type="protein sequence ID" value="EXX65316.1"/>
    <property type="molecule type" value="Genomic_DNA"/>
</dbReference>
<name>A0A015KZ37_RHIIW</name>
<dbReference type="SUPFAM" id="SSF53098">
    <property type="entry name" value="Ribonuclease H-like"/>
    <property type="match status" value="1"/>
</dbReference>
<gene>
    <name evidence="2" type="ORF">RirG_134440</name>
</gene>
<accession>A0A015KZ37</accession>
<proteinExistence type="predicted"/>
<organism evidence="2 3">
    <name type="scientific">Rhizophagus irregularis (strain DAOM 197198w)</name>
    <name type="common">Glomus intraradices</name>
    <dbReference type="NCBI Taxonomy" id="1432141"/>
    <lineage>
        <taxon>Eukaryota</taxon>
        <taxon>Fungi</taxon>
        <taxon>Fungi incertae sedis</taxon>
        <taxon>Mucoromycota</taxon>
        <taxon>Glomeromycotina</taxon>
        <taxon>Glomeromycetes</taxon>
        <taxon>Glomerales</taxon>
        <taxon>Glomeraceae</taxon>
        <taxon>Rhizophagus</taxon>
    </lineage>
</organism>
<protein>
    <recommendedName>
        <fullName evidence="1">Reverse transcriptase domain-containing protein</fullName>
    </recommendedName>
</protein>
<dbReference type="AlphaFoldDB" id="A0A015KZ37"/>
<dbReference type="PANTHER" id="PTHR33332">
    <property type="entry name" value="REVERSE TRANSCRIPTASE DOMAIN-CONTAINING PROTEIN"/>
    <property type="match status" value="1"/>
</dbReference>
<reference evidence="2 3" key="1">
    <citation type="submission" date="2014-02" db="EMBL/GenBank/DDBJ databases">
        <title>Single nucleus genome sequencing reveals high similarity among nuclei of an endomycorrhizal fungus.</title>
        <authorList>
            <person name="Lin K."/>
            <person name="Geurts R."/>
            <person name="Zhang Z."/>
            <person name="Limpens E."/>
            <person name="Saunders D.G."/>
            <person name="Mu D."/>
            <person name="Pang E."/>
            <person name="Cao H."/>
            <person name="Cha H."/>
            <person name="Lin T."/>
            <person name="Zhou Q."/>
            <person name="Shang Y."/>
            <person name="Li Y."/>
            <person name="Ivanov S."/>
            <person name="Sharma T."/>
            <person name="Velzen R.V."/>
            <person name="Ruijter N.D."/>
            <person name="Aanen D.K."/>
            <person name="Win J."/>
            <person name="Kamoun S."/>
            <person name="Bisseling T."/>
            <person name="Huang S."/>
        </authorList>
    </citation>
    <scope>NUCLEOTIDE SEQUENCE [LARGE SCALE GENOMIC DNA]</scope>
    <source>
        <strain evidence="3">DAOM197198w</strain>
    </source>
</reference>
<dbReference type="HOGENOM" id="CLU_002435_1_0_1"/>